<sequence length="689" mass="74903">MRRHRLASASPPWMSPFFSSWKSLVLTCLALSQVITIYLLLRIAGNGGRDEQPQHPVYTEGVDPDYHDRSAGPIPPSTRKSLRRVLSVAGSSASSTAAAAAAAPRACVPRTISPGVCSDEERGVRRPEQNKRETCVFELDKTEVVFGVWHSLATEGRLQPLLETWGRRAQVVLLASSVGVRESKLFREGVPGSRPHLLDTGIEQDDYFSTLGKAFVGLRLMLDAYPTKKWFVVLGDDNYVLLDNYINALSAFDPEEPLALSRMVHRNKFGCKVAGGASVITSRAMTRQLSPHLEPWYQGIVERSGGDVNKATEEDKFHDIAFQKLVEHLGHSWVHLDELPHEPPGYYFDPRLGVSRAVGGGGGGGGGGAMIPERSALFHYVPGKYMHYLDFVSWRACTCGDMTPAQTAEALSEVAIGVYSPTRRLSKLDEKRIEAAWGRPGGGLRQRRMLAASGREHAGVRGDLARLRELSEAFPDAGWLLLLPVEHYLVAANLAARIRTLEADKSPGRRGLLVYGPPGNAAAAAAAAAKRQILGDNFTEEEENAEDLPGEGALLIGKDLVETTLYFGESLAGGVFPARRQPGDRFLVEWARTLSAVTVVQDSGFVRRLPAAPAGAGAGGPEKEEEEEEHVVGCPATFPMEPDLADLKPEFTMSEGDAVMAVTGFLLRASAERTSCTPKLEMAEIDVYN</sequence>
<organism evidence="8 9">
    <name type="scientific">Ectocarpus siliculosus</name>
    <name type="common">Brown alga</name>
    <name type="synonym">Conferva siliculosa</name>
    <dbReference type="NCBI Taxonomy" id="2880"/>
    <lineage>
        <taxon>Eukaryota</taxon>
        <taxon>Sar</taxon>
        <taxon>Stramenopiles</taxon>
        <taxon>Ochrophyta</taxon>
        <taxon>PX clade</taxon>
        <taxon>Phaeophyceae</taxon>
        <taxon>Ectocarpales</taxon>
        <taxon>Ectocarpaceae</taxon>
        <taxon>Ectocarpus</taxon>
    </lineage>
</organism>
<evidence type="ECO:0000256" key="4">
    <source>
        <dbReference type="ARBA" id="ARBA00022968"/>
    </source>
</evidence>
<protein>
    <submittedName>
        <fullName evidence="8">Uncharacterized protein</fullName>
    </submittedName>
</protein>
<dbReference type="PANTHER" id="PTHR23033">
    <property type="entry name" value="BETA1,3-GALACTOSYLTRANSFERASE"/>
    <property type="match status" value="1"/>
</dbReference>
<dbReference type="InParanoid" id="D7FPY5"/>
<evidence type="ECO:0000256" key="6">
    <source>
        <dbReference type="ARBA" id="ARBA00023136"/>
    </source>
</evidence>
<keyword evidence="5" id="KW-1133">Transmembrane helix</keyword>
<dbReference type="EMBL" id="FN649727">
    <property type="protein sequence ID" value="CBJ48317.1"/>
    <property type="molecule type" value="Genomic_DNA"/>
</dbReference>
<evidence type="ECO:0000313" key="9">
    <source>
        <dbReference type="Proteomes" id="UP000002630"/>
    </source>
</evidence>
<dbReference type="Proteomes" id="UP000002630">
    <property type="component" value="Linkage Group LG02"/>
</dbReference>
<accession>D7FPY5</accession>
<keyword evidence="4" id="KW-0735">Signal-anchor</keyword>
<evidence type="ECO:0000256" key="3">
    <source>
        <dbReference type="ARBA" id="ARBA00022692"/>
    </source>
</evidence>
<dbReference type="Gene3D" id="3.90.550.50">
    <property type="match status" value="1"/>
</dbReference>
<evidence type="ECO:0000256" key="1">
    <source>
        <dbReference type="ARBA" id="ARBA00004606"/>
    </source>
</evidence>
<evidence type="ECO:0000256" key="2">
    <source>
        <dbReference type="ARBA" id="ARBA00006462"/>
    </source>
</evidence>
<dbReference type="AlphaFoldDB" id="D7FPY5"/>
<dbReference type="OrthoDB" id="414175at2759"/>
<proteinExistence type="inferred from homology"/>
<comment type="subcellular location">
    <subcellularLocation>
        <location evidence="1">Membrane</location>
        <topology evidence="1">Single-pass type II membrane protein</topology>
    </subcellularLocation>
</comment>
<keyword evidence="6" id="KW-0472">Membrane</keyword>
<evidence type="ECO:0000256" key="7">
    <source>
        <dbReference type="SAM" id="MobiDB-lite"/>
    </source>
</evidence>
<dbReference type="InterPro" id="IPR026050">
    <property type="entry name" value="C1GALT1/C1GALT1_chp1"/>
</dbReference>
<dbReference type="EMBL" id="FN648375">
    <property type="protein sequence ID" value="CBJ48317.1"/>
    <property type="molecule type" value="Genomic_DNA"/>
</dbReference>
<dbReference type="GO" id="GO:0016020">
    <property type="term" value="C:membrane"/>
    <property type="evidence" value="ECO:0007669"/>
    <property type="project" value="UniProtKB-SubCell"/>
</dbReference>
<reference evidence="8 9" key="1">
    <citation type="journal article" date="2010" name="Nature">
        <title>The Ectocarpus genome and the independent evolution of multicellularity in brown algae.</title>
        <authorList>
            <person name="Cock J.M."/>
            <person name="Sterck L."/>
            <person name="Rouze P."/>
            <person name="Scornet D."/>
            <person name="Allen A.E."/>
            <person name="Amoutzias G."/>
            <person name="Anthouard V."/>
            <person name="Artiguenave F."/>
            <person name="Aury J.M."/>
            <person name="Badger J.H."/>
            <person name="Beszteri B."/>
            <person name="Billiau K."/>
            <person name="Bonnet E."/>
            <person name="Bothwell J.H."/>
            <person name="Bowler C."/>
            <person name="Boyen C."/>
            <person name="Brownlee C."/>
            <person name="Carrano C.J."/>
            <person name="Charrier B."/>
            <person name="Cho G.Y."/>
            <person name="Coelho S.M."/>
            <person name="Collen J."/>
            <person name="Corre E."/>
            <person name="Da Silva C."/>
            <person name="Delage L."/>
            <person name="Delaroque N."/>
            <person name="Dittami S.M."/>
            <person name="Doulbeau S."/>
            <person name="Elias M."/>
            <person name="Farnham G."/>
            <person name="Gachon C.M."/>
            <person name="Gschloessl B."/>
            <person name="Heesch S."/>
            <person name="Jabbari K."/>
            <person name="Jubin C."/>
            <person name="Kawai H."/>
            <person name="Kimura K."/>
            <person name="Kloareg B."/>
            <person name="Kupper F.C."/>
            <person name="Lang D."/>
            <person name="Le Bail A."/>
            <person name="Leblanc C."/>
            <person name="Lerouge P."/>
            <person name="Lohr M."/>
            <person name="Lopez P.J."/>
            <person name="Martens C."/>
            <person name="Maumus F."/>
            <person name="Michel G."/>
            <person name="Miranda-Saavedra D."/>
            <person name="Morales J."/>
            <person name="Moreau H."/>
            <person name="Motomura T."/>
            <person name="Nagasato C."/>
            <person name="Napoli C.A."/>
            <person name="Nelson D.R."/>
            <person name="Nyvall-Collen P."/>
            <person name="Peters A.F."/>
            <person name="Pommier C."/>
            <person name="Potin P."/>
            <person name="Poulain J."/>
            <person name="Quesneville H."/>
            <person name="Read B."/>
            <person name="Rensing S.A."/>
            <person name="Ritter A."/>
            <person name="Rousvoal S."/>
            <person name="Samanta M."/>
            <person name="Samson G."/>
            <person name="Schroeder D.C."/>
            <person name="Segurens B."/>
            <person name="Strittmatter M."/>
            <person name="Tonon T."/>
            <person name="Tregear J.W."/>
            <person name="Valentin K."/>
            <person name="von Dassow P."/>
            <person name="Yamagishi T."/>
            <person name="Van de Peer Y."/>
            <person name="Wincker P."/>
        </authorList>
    </citation>
    <scope>NUCLEOTIDE SEQUENCE [LARGE SCALE GENOMIC DNA]</scope>
    <source>
        <strain evidence="9">Ec32 / CCAP1310/4</strain>
    </source>
</reference>
<name>D7FPY5_ECTSI</name>
<gene>
    <name evidence="8" type="ORF">Esi_0002_0044</name>
</gene>
<evidence type="ECO:0000256" key="5">
    <source>
        <dbReference type="ARBA" id="ARBA00022989"/>
    </source>
</evidence>
<feature type="region of interest" description="Disordered" evidence="7">
    <location>
        <begin position="50"/>
        <end position="78"/>
    </location>
</feature>
<keyword evidence="9" id="KW-1185">Reference proteome</keyword>
<comment type="similarity">
    <text evidence="2">Belongs to the glycosyltransferase 31 family. Beta3-Gal-T subfamily.</text>
</comment>
<evidence type="ECO:0000313" key="8">
    <source>
        <dbReference type="EMBL" id="CBJ48317.1"/>
    </source>
</evidence>
<keyword evidence="3" id="KW-0812">Transmembrane</keyword>